<feature type="compositionally biased region" description="Basic and acidic residues" evidence="9">
    <location>
        <begin position="367"/>
        <end position="380"/>
    </location>
</feature>
<keyword evidence="4 7" id="KW-0547">Nucleotide-binding</keyword>
<dbReference type="PANTHER" id="PTHR24057:SF20">
    <property type="entry name" value="PROTEIN KINASE DOMAIN-CONTAINING PROTEIN"/>
    <property type="match status" value="1"/>
</dbReference>
<dbReference type="GO" id="GO:0005634">
    <property type="term" value="C:nucleus"/>
    <property type="evidence" value="ECO:0007669"/>
    <property type="project" value="TreeGrafter"/>
</dbReference>
<organism evidence="11 12">
    <name type="scientific">Cylicocyclus nassatus</name>
    <name type="common">Nematode worm</name>
    <dbReference type="NCBI Taxonomy" id="53992"/>
    <lineage>
        <taxon>Eukaryota</taxon>
        <taxon>Metazoa</taxon>
        <taxon>Ecdysozoa</taxon>
        <taxon>Nematoda</taxon>
        <taxon>Chromadorea</taxon>
        <taxon>Rhabditida</taxon>
        <taxon>Rhabditina</taxon>
        <taxon>Rhabditomorpha</taxon>
        <taxon>Strongyloidea</taxon>
        <taxon>Strongylidae</taxon>
        <taxon>Cylicocyclus</taxon>
    </lineage>
</organism>
<evidence type="ECO:0000256" key="1">
    <source>
        <dbReference type="ARBA" id="ARBA00005527"/>
    </source>
</evidence>
<keyword evidence="3" id="KW-0808">Transferase</keyword>
<dbReference type="AlphaFoldDB" id="A0AA36MEI6"/>
<gene>
    <name evidence="11" type="ORF">CYNAS_LOCUS21559</name>
</gene>
<dbReference type="InterPro" id="IPR050591">
    <property type="entry name" value="GSK-3"/>
</dbReference>
<dbReference type="PROSITE" id="PS00108">
    <property type="entry name" value="PROTEIN_KINASE_ST"/>
    <property type="match status" value="1"/>
</dbReference>
<dbReference type="GO" id="GO:0090090">
    <property type="term" value="P:negative regulation of canonical Wnt signaling pathway"/>
    <property type="evidence" value="ECO:0007669"/>
    <property type="project" value="TreeGrafter"/>
</dbReference>
<evidence type="ECO:0000256" key="8">
    <source>
        <dbReference type="RuleBase" id="RU000304"/>
    </source>
</evidence>
<feature type="domain" description="Protein kinase" evidence="10">
    <location>
        <begin position="34"/>
        <end position="318"/>
    </location>
</feature>
<reference evidence="11" key="1">
    <citation type="submission" date="2023-07" db="EMBL/GenBank/DDBJ databases">
        <authorList>
            <consortium name="CYATHOMIX"/>
        </authorList>
    </citation>
    <scope>NUCLEOTIDE SEQUENCE</scope>
    <source>
        <strain evidence="11">N/A</strain>
    </source>
</reference>
<keyword evidence="2 8" id="KW-0723">Serine/threonine-protein kinase</keyword>
<dbReference type="FunFam" id="1.10.510.10:FF:000082">
    <property type="entry name" value="Shaggy-related protein kinase kappa"/>
    <property type="match status" value="1"/>
</dbReference>
<keyword evidence="5" id="KW-0418">Kinase</keyword>
<dbReference type="SMART" id="SM00220">
    <property type="entry name" value="S_TKc"/>
    <property type="match status" value="1"/>
</dbReference>
<dbReference type="InterPro" id="IPR011009">
    <property type="entry name" value="Kinase-like_dom_sf"/>
</dbReference>
<dbReference type="GO" id="GO:0030154">
    <property type="term" value="P:cell differentiation"/>
    <property type="evidence" value="ECO:0007669"/>
    <property type="project" value="TreeGrafter"/>
</dbReference>
<dbReference type="GO" id="GO:0005829">
    <property type="term" value="C:cytosol"/>
    <property type="evidence" value="ECO:0007669"/>
    <property type="project" value="TreeGrafter"/>
</dbReference>
<evidence type="ECO:0000256" key="2">
    <source>
        <dbReference type="ARBA" id="ARBA00022527"/>
    </source>
</evidence>
<dbReference type="Gene3D" id="1.10.510.10">
    <property type="entry name" value="Transferase(Phosphotransferase) domain 1"/>
    <property type="match status" value="1"/>
</dbReference>
<sequence>MSAKPPVKNSTKNVTCVKVKPGYSNSNKDIEIRYIDTKVIGSGSFGMVYSAKLYDTNEDVAIKKVYQDKRFKNRELQIMRRLEHPNIVRLMYYYFAAENARNEEYLYLVLEFFPKTLHQVIKTCASTGHVLDLFAVKLYMFQLFRGLAFMSSLNICHRDIKPHNLLVNPERGTLRICDFGSAKVMNKDDTNVSYICSRYYRAPELIFGAVSYTTKIDVWSAGTVMAELLLGKPLFPGDSAVDQLVEIMKVLGSPTKEEIFAMNQNYKEFKFPDLKRIPWEKLFKGRSLQSAVKLLNDVLRYDPSTRCHAIEALAHPFFDELRNPDLEEMPNGNLMPRLFDWLEREVNIRPDLNRKIFPHHKSGSSSEEEKQRKDDGSSSS</sequence>
<dbReference type="GO" id="GO:0032436">
    <property type="term" value="P:positive regulation of proteasomal ubiquitin-dependent protein catabolic process"/>
    <property type="evidence" value="ECO:0007669"/>
    <property type="project" value="TreeGrafter"/>
</dbReference>
<dbReference type="GO" id="GO:0005524">
    <property type="term" value="F:ATP binding"/>
    <property type="evidence" value="ECO:0007669"/>
    <property type="project" value="UniProtKB-UniRule"/>
</dbReference>
<dbReference type="GO" id="GO:0007165">
    <property type="term" value="P:signal transduction"/>
    <property type="evidence" value="ECO:0007669"/>
    <property type="project" value="TreeGrafter"/>
</dbReference>
<accession>A0AA36MEI6</accession>
<dbReference type="Proteomes" id="UP001176961">
    <property type="component" value="Unassembled WGS sequence"/>
</dbReference>
<protein>
    <recommendedName>
        <fullName evidence="10">Protein kinase domain-containing protein</fullName>
    </recommendedName>
</protein>
<dbReference type="PROSITE" id="PS50011">
    <property type="entry name" value="PROTEIN_KINASE_DOM"/>
    <property type="match status" value="1"/>
</dbReference>
<evidence type="ECO:0000259" key="10">
    <source>
        <dbReference type="PROSITE" id="PS50011"/>
    </source>
</evidence>
<dbReference type="InterPro" id="IPR008271">
    <property type="entry name" value="Ser/Thr_kinase_AS"/>
</dbReference>
<dbReference type="Pfam" id="PF00069">
    <property type="entry name" value="Pkinase"/>
    <property type="match status" value="1"/>
</dbReference>
<dbReference type="GO" id="GO:0070507">
    <property type="term" value="P:regulation of microtubule cytoskeleton organization"/>
    <property type="evidence" value="ECO:0007669"/>
    <property type="project" value="TreeGrafter"/>
</dbReference>
<feature type="binding site" evidence="7">
    <location>
        <position position="64"/>
    </location>
    <ligand>
        <name>ATP</name>
        <dbReference type="ChEBI" id="CHEBI:30616"/>
    </ligand>
</feature>
<feature type="region of interest" description="Disordered" evidence="9">
    <location>
        <begin position="354"/>
        <end position="380"/>
    </location>
</feature>
<dbReference type="PANTHER" id="PTHR24057">
    <property type="entry name" value="GLYCOGEN SYNTHASE KINASE-3 ALPHA"/>
    <property type="match status" value="1"/>
</dbReference>
<evidence type="ECO:0000256" key="9">
    <source>
        <dbReference type="SAM" id="MobiDB-lite"/>
    </source>
</evidence>
<dbReference type="InterPro" id="IPR017441">
    <property type="entry name" value="Protein_kinase_ATP_BS"/>
</dbReference>
<dbReference type="GO" id="GO:0004674">
    <property type="term" value="F:protein serine/threonine kinase activity"/>
    <property type="evidence" value="ECO:0007669"/>
    <property type="project" value="UniProtKB-KW"/>
</dbReference>
<evidence type="ECO:0000256" key="3">
    <source>
        <dbReference type="ARBA" id="ARBA00022679"/>
    </source>
</evidence>
<evidence type="ECO:0000256" key="6">
    <source>
        <dbReference type="ARBA" id="ARBA00022840"/>
    </source>
</evidence>
<dbReference type="PROSITE" id="PS00107">
    <property type="entry name" value="PROTEIN_KINASE_ATP"/>
    <property type="match status" value="1"/>
</dbReference>
<dbReference type="CDD" id="cd14137">
    <property type="entry name" value="STKc_GSK3"/>
    <property type="match status" value="1"/>
</dbReference>
<keyword evidence="6 7" id="KW-0067">ATP-binding</keyword>
<dbReference type="GO" id="GO:0030424">
    <property type="term" value="C:axon"/>
    <property type="evidence" value="ECO:0007669"/>
    <property type="project" value="TreeGrafter"/>
</dbReference>
<comment type="caution">
    <text evidence="11">The sequence shown here is derived from an EMBL/GenBank/DDBJ whole genome shotgun (WGS) entry which is preliminary data.</text>
</comment>
<dbReference type="Gene3D" id="3.30.200.20">
    <property type="entry name" value="Phosphorylase Kinase, domain 1"/>
    <property type="match status" value="1"/>
</dbReference>
<dbReference type="EMBL" id="CATQJL010000326">
    <property type="protein sequence ID" value="CAJ0609576.1"/>
    <property type="molecule type" value="Genomic_DNA"/>
</dbReference>
<comment type="similarity">
    <text evidence="1">Belongs to the protein kinase superfamily. CMGC Ser/Thr protein kinase family. GSK-3 subfamily.</text>
</comment>
<evidence type="ECO:0000256" key="7">
    <source>
        <dbReference type="PROSITE-ProRule" id="PRU10141"/>
    </source>
</evidence>
<name>A0AA36MEI6_CYLNA</name>
<dbReference type="InterPro" id="IPR000719">
    <property type="entry name" value="Prot_kinase_dom"/>
</dbReference>
<evidence type="ECO:0000313" key="12">
    <source>
        <dbReference type="Proteomes" id="UP001176961"/>
    </source>
</evidence>
<evidence type="ECO:0000256" key="5">
    <source>
        <dbReference type="ARBA" id="ARBA00022777"/>
    </source>
</evidence>
<evidence type="ECO:0000313" key="11">
    <source>
        <dbReference type="EMBL" id="CAJ0609576.1"/>
    </source>
</evidence>
<evidence type="ECO:0000256" key="4">
    <source>
        <dbReference type="ARBA" id="ARBA00022741"/>
    </source>
</evidence>
<dbReference type="SUPFAM" id="SSF56112">
    <property type="entry name" value="Protein kinase-like (PK-like)"/>
    <property type="match status" value="1"/>
</dbReference>
<dbReference type="InterPro" id="IPR039192">
    <property type="entry name" value="STKc_GSK3"/>
</dbReference>
<keyword evidence="12" id="KW-1185">Reference proteome</keyword>
<proteinExistence type="inferred from homology"/>